<gene>
    <name evidence="1" type="ORF">QTP70_025874</name>
</gene>
<dbReference type="Proteomes" id="UP001274896">
    <property type="component" value="Unassembled WGS sequence"/>
</dbReference>
<comment type="caution">
    <text evidence="1">The sequence shown here is derived from an EMBL/GenBank/DDBJ whole genome shotgun (WGS) entry which is preliminary data.</text>
</comment>
<dbReference type="PANTHER" id="PTHR15503">
    <property type="entry name" value="LDOC1 RELATED"/>
    <property type="match status" value="1"/>
</dbReference>
<protein>
    <submittedName>
        <fullName evidence="1">Uncharacterized protein</fullName>
    </submittedName>
</protein>
<keyword evidence="2" id="KW-1185">Reference proteome</keyword>
<feature type="non-terminal residue" evidence="1">
    <location>
        <position position="1"/>
    </location>
</feature>
<dbReference type="InterPro" id="IPR032567">
    <property type="entry name" value="RTL1-rel"/>
</dbReference>
<name>A0AAE0QTH1_9TELE</name>
<reference evidence="1" key="1">
    <citation type="submission" date="2023-06" db="EMBL/GenBank/DDBJ databases">
        <title>Male Hemibagrus guttatus genome.</title>
        <authorList>
            <person name="Bian C."/>
        </authorList>
    </citation>
    <scope>NUCLEOTIDE SEQUENCE</scope>
    <source>
        <strain evidence="1">Male_cb2023</strain>
        <tissue evidence="1">Muscle</tissue>
    </source>
</reference>
<organism evidence="1 2">
    <name type="scientific">Hemibagrus guttatus</name>
    <dbReference type="NCBI Taxonomy" id="175788"/>
    <lineage>
        <taxon>Eukaryota</taxon>
        <taxon>Metazoa</taxon>
        <taxon>Chordata</taxon>
        <taxon>Craniata</taxon>
        <taxon>Vertebrata</taxon>
        <taxon>Euteleostomi</taxon>
        <taxon>Actinopterygii</taxon>
        <taxon>Neopterygii</taxon>
        <taxon>Teleostei</taxon>
        <taxon>Ostariophysi</taxon>
        <taxon>Siluriformes</taxon>
        <taxon>Bagridae</taxon>
        <taxon>Hemibagrus</taxon>
    </lineage>
</organism>
<dbReference type="EMBL" id="JAUCMX010000011">
    <property type="protein sequence ID" value="KAK3531634.1"/>
    <property type="molecule type" value="Genomic_DNA"/>
</dbReference>
<sequence>GLFLLCHSEELGQPSLPCGPERNPNTLTPLVLRGSAMTTHAPDPYVLPPPGLAPASLLFQGTMQGPGRLAVINGTMNSTVYHCLRDILSHPCFATSIESPKTVKNAMIPREYHELREVFSKDRATQLPPHHPWDCAIDLLPNAMPPKCKVYPLCLPEIKAMEEYIEEALTPWGSSGLQPLRQLSAFSSSKRRMGPQTMH</sequence>
<dbReference type="AlphaFoldDB" id="A0AAE0QTH1"/>
<evidence type="ECO:0000313" key="1">
    <source>
        <dbReference type="EMBL" id="KAK3531634.1"/>
    </source>
</evidence>
<accession>A0AAE0QTH1</accession>
<proteinExistence type="predicted"/>
<dbReference type="PANTHER" id="PTHR15503:SF22">
    <property type="entry name" value="TRANSPOSON TY3-I GAG POLYPROTEIN"/>
    <property type="match status" value="1"/>
</dbReference>
<evidence type="ECO:0000313" key="2">
    <source>
        <dbReference type="Proteomes" id="UP001274896"/>
    </source>
</evidence>
<dbReference type="SUPFAM" id="SSF56672">
    <property type="entry name" value="DNA/RNA polymerases"/>
    <property type="match status" value="1"/>
</dbReference>
<dbReference type="InterPro" id="IPR043502">
    <property type="entry name" value="DNA/RNA_pol_sf"/>
</dbReference>